<feature type="compositionally biased region" description="Polar residues" evidence="1">
    <location>
        <begin position="983"/>
        <end position="999"/>
    </location>
</feature>
<feature type="region of interest" description="Disordered" evidence="1">
    <location>
        <begin position="1015"/>
        <end position="1039"/>
    </location>
</feature>
<feature type="region of interest" description="Disordered" evidence="1">
    <location>
        <begin position="1"/>
        <end position="35"/>
    </location>
</feature>
<proteinExistence type="predicted"/>
<feature type="compositionally biased region" description="Low complexity" evidence="1">
    <location>
        <begin position="70"/>
        <end position="81"/>
    </location>
</feature>
<feature type="region of interest" description="Disordered" evidence="1">
    <location>
        <begin position="50"/>
        <end position="173"/>
    </location>
</feature>
<feature type="compositionally biased region" description="Low complexity" evidence="1">
    <location>
        <begin position="1152"/>
        <end position="1177"/>
    </location>
</feature>
<gene>
    <name evidence="2" type="ORF">Vretimale_9227</name>
</gene>
<evidence type="ECO:0000256" key="1">
    <source>
        <dbReference type="SAM" id="MobiDB-lite"/>
    </source>
</evidence>
<feature type="region of interest" description="Disordered" evidence="1">
    <location>
        <begin position="295"/>
        <end position="326"/>
    </location>
</feature>
<accession>A0A8J4GD38</accession>
<feature type="region of interest" description="Disordered" evidence="1">
    <location>
        <begin position="1146"/>
        <end position="1200"/>
    </location>
</feature>
<feature type="region of interest" description="Disordered" evidence="1">
    <location>
        <begin position="827"/>
        <end position="854"/>
    </location>
</feature>
<reference evidence="2" key="1">
    <citation type="journal article" date="2021" name="Proc. Natl. Acad. Sci. U.S.A.">
        <title>Three genomes in the algal genus Volvox reveal the fate of a haploid sex-determining region after a transition to homothallism.</title>
        <authorList>
            <person name="Yamamoto K."/>
            <person name="Hamaji T."/>
            <person name="Kawai-Toyooka H."/>
            <person name="Matsuzaki R."/>
            <person name="Takahashi F."/>
            <person name="Nishimura Y."/>
            <person name="Kawachi M."/>
            <person name="Noguchi H."/>
            <person name="Minakuchi Y."/>
            <person name="Umen J.G."/>
            <person name="Toyoda A."/>
            <person name="Nozaki H."/>
        </authorList>
    </citation>
    <scope>NUCLEOTIDE SEQUENCE</scope>
    <source>
        <strain evidence="2">NIES-3785</strain>
    </source>
</reference>
<feature type="compositionally biased region" description="Polar residues" evidence="1">
    <location>
        <begin position="1191"/>
        <end position="1200"/>
    </location>
</feature>
<feature type="region of interest" description="Disordered" evidence="1">
    <location>
        <begin position="711"/>
        <end position="732"/>
    </location>
</feature>
<feature type="compositionally biased region" description="Low complexity" evidence="1">
    <location>
        <begin position="711"/>
        <end position="729"/>
    </location>
</feature>
<feature type="region of interest" description="Disordered" evidence="1">
    <location>
        <begin position="884"/>
        <end position="919"/>
    </location>
</feature>
<feature type="compositionally biased region" description="Polar residues" evidence="1">
    <location>
        <begin position="827"/>
        <end position="843"/>
    </location>
</feature>
<organism evidence="2 3">
    <name type="scientific">Volvox reticuliferus</name>
    <dbReference type="NCBI Taxonomy" id="1737510"/>
    <lineage>
        <taxon>Eukaryota</taxon>
        <taxon>Viridiplantae</taxon>
        <taxon>Chlorophyta</taxon>
        <taxon>core chlorophytes</taxon>
        <taxon>Chlorophyceae</taxon>
        <taxon>CS clade</taxon>
        <taxon>Chlamydomonadales</taxon>
        <taxon>Volvocaceae</taxon>
        <taxon>Volvox</taxon>
    </lineage>
</organism>
<dbReference type="AlphaFoldDB" id="A0A8J4GD38"/>
<feature type="region of interest" description="Disordered" evidence="1">
    <location>
        <begin position="979"/>
        <end position="999"/>
    </location>
</feature>
<sequence>MRIPPEAALAAVSVADHEPDLHNGRGGGGGGGNGRDVLAFSSGAVLRTSGGQMLPPAVQHTSAFKPPPSSSLSTSPFGPMSLNPAAERVNPGPASPAGSEIAAGTLPPPPPQPQLSAASSGALSRTASRRHRLSVSTSIREFEPDPNGACFGSSRGLELQTNGQEGGAASGGLAVEASPQPLVKADMATSDANDRDAGVAADPEELPDSRVIDEEDLVADMPTSGLFDATTESLFDTDFAQSAGGTGGVAGSALRARPGVSHLYRTSIASSATATPSELAAFDDAFDELMADSFDAESETHARSPPRQQLRAADGGPNSSRSGPLVNGFLIAAQNPFGPSDSVQLAEEDAEDIFSSIASAAPVTPAEASRTQQQQEPLQYKLATGSRPNLSRLFGMPSHASDAADADGSASGAVISYPSELTQFRQASRPLFDSAVPSPRDTGPPKEAAVDGMVPSPLVASSAPAPALTPAPVTTYQEVTVGVSALFGGDDGDEDGGVFGASVGPLGADATAASVPLAATMTGKQQPQQHQSHFQVPAASAVTGHGPTGWLQQGPHGQQQFAPAMQQQQQVQYGSRTDVTSAATDEALSFFESLAAESITAPGAAGHAACTTIAASGASSTPPVCNAGSPSGQYAAAHCASAATASSIVCSPLPHGFGADEPSSFFDYLDEPQQAAHPASAPIASGPFHVQEQAEWAVPAKNLMATALPWQEPQQGQQSEDQKPQSQPQGLYLQPSGAAEVVQQPLQSSHGGVAHQAPPPIQALGWTPISNVGYGYADPGMAQDDGTSFFDVPGSHVEAEPTVSIGVAVANGTPAEIPTQVFTSWEGQQVAPSQQELEHQQGQAALPPPRQQHQQQHIENGATVPMMRQQSVFGEKDTTAAASGLFDGSNFFDNLPDSPRADEGIEGSSQQQESAVVAGAATPVEGATVPARQSEASSLATEPYRQWTAQKQANVHPENNQQQPFGQQGYGALGQQYVGQQQTELSPQPASSWQVAQQQPTYGQTYSHYHEQAYDQPAGESQTASQKTDDSQNSADLPHNQTQAHAGAFVHTSVTGSATPAPTVDMAAATTPAAVAATGDGDDVIAHGATTSNQAASVFTDASTQARVHYDIAASPGPPSPPWTHPDSISNTVAMYYAPGQLQGQTHEAGVAQGQCDDPQAQQQGQAQATWQGQLQGQSGGAGMEQDQGNRKSGQMQLLR</sequence>
<evidence type="ECO:0008006" key="4">
    <source>
        <dbReference type="Google" id="ProtNLM"/>
    </source>
</evidence>
<comment type="caution">
    <text evidence="2">The sequence shown here is derived from an EMBL/GenBank/DDBJ whole genome shotgun (WGS) entry which is preliminary data.</text>
</comment>
<dbReference type="Proteomes" id="UP000722791">
    <property type="component" value="Unassembled WGS sequence"/>
</dbReference>
<feature type="compositionally biased region" description="Polar residues" evidence="1">
    <location>
        <begin position="1019"/>
        <end position="1039"/>
    </location>
</feature>
<dbReference type="EMBL" id="BNCQ01000017">
    <property type="protein sequence ID" value="GIM04731.1"/>
    <property type="molecule type" value="Genomic_DNA"/>
</dbReference>
<evidence type="ECO:0000313" key="3">
    <source>
        <dbReference type="Proteomes" id="UP000722791"/>
    </source>
</evidence>
<name>A0A8J4GD38_9CHLO</name>
<evidence type="ECO:0000313" key="2">
    <source>
        <dbReference type="EMBL" id="GIM04731.1"/>
    </source>
</evidence>
<feature type="compositionally biased region" description="Gly residues" evidence="1">
    <location>
        <begin position="24"/>
        <end position="34"/>
    </location>
</feature>
<protein>
    <recommendedName>
        <fullName evidence="4">Protein transport protein sec16</fullName>
    </recommendedName>
</protein>
<feature type="compositionally biased region" description="Low complexity" evidence="1">
    <location>
        <begin position="114"/>
        <end position="126"/>
    </location>
</feature>